<proteinExistence type="predicted"/>
<dbReference type="Proteomes" id="UP000789525">
    <property type="component" value="Unassembled WGS sequence"/>
</dbReference>
<keyword evidence="2" id="KW-1185">Reference proteome</keyword>
<accession>A0ACA9LXD2</accession>
<evidence type="ECO:0000313" key="1">
    <source>
        <dbReference type="EMBL" id="CAG8546192.1"/>
    </source>
</evidence>
<sequence length="534" mass="60573">MVCTRSRDYTDPSNLKHRHSVHYESYDEGEDNSYSDYDSDSTPSPLRPASMTKVAWKPKNKKRSCINNGVPEGTNHNENIGGGNKISPSRIIIPYNDQDNMHFYNGNMRIYDEPGVYDYYKHLDENSHQYPSHHQIHGRGIYDDEHLSSGALIRRSRSLNSRRKNDLSFFQIVYNIWGIVIEAVNNFSDNVIEIIPTLRQTKKLLTILAFILLTFIIWLNGDVEIEDVNNHRQLHYDITHPSNAEAYESSIASKIWSLMSSNKESTIQHILDVQRHTSPEITEKKIEEMLHKFVPSIVSNVLRDKMINVQLPDTEKLNEFVTKVAHRIFMEYVKSDILNIPDFALGSGGSRIIHSYTSRSYVEMPESFAGKLWARITGRGMVVGLSPSVAVTSDNSVGKCFAFAGDKGQLAIQLSRSIYITSITYQHIDRALALDDDNLRSAPARLAILGIPDENDGNAPMTASKKSQKQVIQDDFIKLGEFVYDLEGPPVQNFVVEHSNGSEKIPIKGVIFKINSSRKEYQQCDAGFFSEFSD</sequence>
<organism evidence="1 2">
    <name type="scientific">Acaulospora colombiana</name>
    <dbReference type="NCBI Taxonomy" id="27376"/>
    <lineage>
        <taxon>Eukaryota</taxon>
        <taxon>Fungi</taxon>
        <taxon>Fungi incertae sedis</taxon>
        <taxon>Mucoromycota</taxon>
        <taxon>Glomeromycotina</taxon>
        <taxon>Glomeromycetes</taxon>
        <taxon>Diversisporales</taxon>
        <taxon>Acaulosporaceae</taxon>
        <taxon>Acaulospora</taxon>
    </lineage>
</organism>
<reference evidence="1" key="1">
    <citation type="submission" date="2021-06" db="EMBL/GenBank/DDBJ databases">
        <authorList>
            <person name="Kallberg Y."/>
            <person name="Tangrot J."/>
            <person name="Rosling A."/>
        </authorList>
    </citation>
    <scope>NUCLEOTIDE SEQUENCE</scope>
    <source>
        <strain evidence="1">CL356</strain>
    </source>
</reference>
<comment type="caution">
    <text evidence="1">The sequence shown here is derived from an EMBL/GenBank/DDBJ whole genome shotgun (WGS) entry which is preliminary data.</text>
</comment>
<evidence type="ECO:0000313" key="2">
    <source>
        <dbReference type="Proteomes" id="UP000789525"/>
    </source>
</evidence>
<gene>
    <name evidence="1" type="ORF">ACOLOM_LOCUS4668</name>
</gene>
<dbReference type="EMBL" id="CAJVPT010007904">
    <property type="protein sequence ID" value="CAG8546192.1"/>
    <property type="molecule type" value="Genomic_DNA"/>
</dbReference>
<name>A0ACA9LXD2_9GLOM</name>
<protein>
    <submittedName>
        <fullName evidence="1">1546_t:CDS:1</fullName>
    </submittedName>
</protein>